<feature type="domain" description="CBS" evidence="3">
    <location>
        <begin position="78"/>
        <end position="135"/>
    </location>
</feature>
<feature type="domain" description="CBS" evidence="3">
    <location>
        <begin position="7"/>
        <end position="67"/>
    </location>
</feature>
<evidence type="ECO:0000256" key="1">
    <source>
        <dbReference type="ARBA" id="ARBA00023122"/>
    </source>
</evidence>
<dbReference type="SMART" id="SM00116">
    <property type="entry name" value="CBS"/>
    <property type="match status" value="2"/>
</dbReference>
<dbReference type="PROSITE" id="PS51671">
    <property type="entry name" value="ACT"/>
    <property type="match status" value="1"/>
</dbReference>
<dbReference type="SUPFAM" id="SSF54631">
    <property type="entry name" value="CBS-domain pair"/>
    <property type="match status" value="1"/>
</dbReference>
<dbReference type="PANTHER" id="PTHR43080:SF2">
    <property type="entry name" value="CBS DOMAIN-CONTAINING PROTEIN"/>
    <property type="match status" value="1"/>
</dbReference>
<keyword evidence="1 2" id="KW-0129">CBS domain</keyword>
<dbReference type="InterPro" id="IPR045865">
    <property type="entry name" value="ACT-like_dom_sf"/>
</dbReference>
<keyword evidence="6" id="KW-1185">Reference proteome</keyword>
<reference evidence="5 6" key="1">
    <citation type="submission" date="2014-07" db="EMBL/GenBank/DDBJ databases">
        <authorList>
            <person name="Wibberg Daniel"/>
        </authorList>
    </citation>
    <scope>NUCLEOTIDE SEQUENCE [LARGE SCALE GENOMIC DNA]</scope>
</reference>
<evidence type="ECO:0000259" key="4">
    <source>
        <dbReference type="PROSITE" id="PS51671"/>
    </source>
</evidence>
<name>A0A090IXH3_9BACI</name>
<sequence length="217" mass="24852">MLVEEVMKTNVFTLKENDSIQSAIYLIENNQIRHIPIVDEQNRCIGIVSDRDIRSAVPSIFSKGNDSGIFDKPIRLIMTKDVITVHPLDFLEEVAAYFYKYQIGCLPVVQNGKLIGIITETDVLFTFVKLTGADQPGSFVEIRMSNKPGNLSKVLEIFNSFRVNIESVHLYPDKKEQDKKIIVFRLNTINPLPIIEKLKAEKYEVLWPNFPGMTYEK</sequence>
<gene>
    <name evidence="5" type="primary">acuB</name>
    <name evidence="5" type="ORF">BT1A1_2544</name>
</gene>
<dbReference type="InterPro" id="IPR002912">
    <property type="entry name" value="ACT_dom"/>
</dbReference>
<dbReference type="SUPFAM" id="SSF55021">
    <property type="entry name" value="ACT-like"/>
    <property type="match status" value="1"/>
</dbReference>
<dbReference type="PROSITE" id="PS51371">
    <property type="entry name" value="CBS"/>
    <property type="match status" value="2"/>
</dbReference>
<dbReference type="InterPro" id="IPR051257">
    <property type="entry name" value="Diverse_CBS-Domain"/>
</dbReference>
<dbReference type="PANTHER" id="PTHR43080">
    <property type="entry name" value="CBS DOMAIN-CONTAINING PROTEIN CBSX3, MITOCHONDRIAL"/>
    <property type="match status" value="1"/>
</dbReference>
<feature type="domain" description="ACT" evidence="4">
    <location>
        <begin position="139"/>
        <end position="213"/>
    </location>
</feature>
<dbReference type="Proteomes" id="UP000040576">
    <property type="component" value="Unassembled WGS sequence"/>
</dbReference>
<evidence type="ECO:0000313" key="6">
    <source>
        <dbReference type="Proteomes" id="UP000040576"/>
    </source>
</evidence>
<dbReference type="Pfam" id="PF00571">
    <property type="entry name" value="CBS"/>
    <property type="match status" value="2"/>
</dbReference>
<dbReference type="CDD" id="cd04584">
    <property type="entry name" value="CBS_pair_AcuB_like"/>
    <property type="match status" value="1"/>
</dbReference>
<dbReference type="RefSeq" id="WP_034771799.1">
    <property type="nucleotide sequence ID" value="NZ_CCRF01000071.1"/>
</dbReference>
<dbReference type="Pfam" id="PF01842">
    <property type="entry name" value="ACT"/>
    <property type="match status" value="1"/>
</dbReference>
<dbReference type="InterPro" id="IPR046342">
    <property type="entry name" value="CBS_dom_sf"/>
</dbReference>
<dbReference type="InterPro" id="IPR000644">
    <property type="entry name" value="CBS_dom"/>
</dbReference>
<evidence type="ECO:0000259" key="3">
    <source>
        <dbReference type="PROSITE" id="PS51371"/>
    </source>
</evidence>
<protein>
    <submittedName>
        <fullName evidence="5">Acetoin utilization protein AcuB</fullName>
    </submittedName>
</protein>
<evidence type="ECO:0000256" key="2">
    <source>
        <dbReference type="PROSITE-ProRule" id="PRU00703"/>
    </source>
</evidence>
<accession>A0A090IXH3</accession>
<dbReference type="AlphaFoldDB" id="A0A090IXH3"/>
<evidence type="ECO:0000313" key="5">
    <source>
        <dbReference type="EMBL" id="CEE02362.1"/>
    </source>
</evidence>
<dbReference type="Gene3D" id="3.30.70.260">
    <property type="match status" value="1"/>
</dbReference>
<proteinExistence type="predicted"/>
<dbReference type="EMBL" id="CCRF01000071">
    <property type="protein sequence ID" value="CEE02362.1"/>
    <property type="molecule type" value="Genomic_DNA"/>
</dbReference>
<dbReference type="Gene3D" id="3.10.580.10">
    <property type="entry name" value="CBS-domain"/>
    <property type="match status" value="1"/>
</dbReference>
<organism evidence="5 6">
    <name type="scientific">Caldibacillus thermoamylovorans</name>
    <dbReference type="NCBI Taxonomy" id="35841"/>
    <lineage>
        <taxon>Bacteria</taxon>
        <taxon>Bacillati</taxon>
        <taxon>Bacillota</taxon>
        <taxon>Bacilli</taxon>
        <taxon>Bacillales</taxon>
        <taxon>Bacillaceae</taxon>
        <taxon>Caldibacillus</taxon>
    </lineage>
</organism>